<keyword evidence="1" id="KW-0812">Transmembrane</keyword>
<keyword evidence="1" id="KW-1133">Transmembrane helix</keyword>
<name>A0A318KMH7_9FIRM</name>
<dbReference type="RefSeq" id="WP_022939106.1">
    <property type="nucleotide sequence ID" value="NZ_CABKRQ010000007.1"/>
</dbReference>
<evidence type="ECO:0000313" key="3">
    <source>
        <dbReference type="Proteomes" id="UP000247612"/>
    </source>
</evidence>
<accession>A0A318KMH7</accession>
<dbReference type="Proteomes" id="UP000247612">
    <property type="component" value="Unassembled WGS sequence"/>
</dbReference>
<sequence length="402" mass="46806">MPKYMIGSDEQQAYLNDYNWNVKGYSFFEPGVVSTDHKFYSAFNVAKSFYQIYPEVFNLPYIAAAVGLNQEDVKARLKKMYDNRQIMLVKNSCVGVLGFGLYYWIVKLKEGLGEEQRQEFVDWMQNNDQICTGYAMDAGGDFDFFNGNHMRNLDNLLGGVLDKFRFRDEVAYVHICPVRRLVRESHVNQFDAKENFRKYFWSAEQKQKLLALQTAMDSYDLAIIEAINNTESVADMFDYDVLAKLSGLDAEEMKKDFVYLVEQTKLVIPMVYFNYRALGLKMHFYLVSMFQNTPTWRSEQICDELSLMPEFANIFDFADAHHNLMLSCYKEITDLDKIKAKLQSYGEIGEILEASSSRQLRRWTCRLDDENGLWEECVFTDDVLQDRTVNTGVICPACKEEK</sequence>
<feature type="transmembrane region" description="Helical" evidence="1">
    <location>
        <begin position="86"/>
        <end position="105"/>
    </location>
</feature>
<dbReference type="STRING" id="1034346.GCA_000313565_02824"/>
<evidence type="ECO:0000256" key="1">
    <source>
        <dbReference type="SAM" id="Phobius"/>
    </source>
</evidence>
<dbReference type="EMBL" id="QJKH01000009">
    <property type="protein sequence ID" value="PXX77908.1"/>
    <property type="molecule type" value="Genomic_DNA"/>
</dbReference>
<protein>
    <submittedName>
        <fullName evidence="2">Uncharacterized protein</fullName>
    </submittedName>
</protein>
<evidence type="ECO:0000313" key="2">
    <source>
        <dbReference type="EMBL" id="PXX77908.1"/>
    </source>
</evidence>
<keyword evidence="3" id="KW-1185">Reference proteome</keyword>
<comment type="caution">
    <text evidence="2">The sequence shown here is derived from an EMBL/GenBank/DDBJ whole genome shotgun (WGS) entry which is preliminary data.</text>
</comment>
<keyword evidence="1" id="KW-0472">Membrane</keyword>
<dbReference type="OrthoDB" id="2079187at2"/>
<reference evidence="2 3" key="1">
    <citation type="submission" date="2018-05" db="EMBL/GenBank/DDBJ databases">
        <title>Genomic Encyclopedia of Type Strains, Phase IV (KMG-IV): sequencing the most valuable type-strain genomes for metagenomic binning, comparative biology and taxonomic classification.</title>
        <authorList>
            <person name="Goeker M."/>
        </authorList>
    </citation>
    <scope>NUCLEOTIDE SEQUENCE [LARGE SCALE GENOMIC DNA]</scope>
    <source>
        <strain evidence="2 3">JC118</strain>
    </source>
</reference>
<gene>
    <name evidence="2" type="ORF">DES51_109163</name>
</gene>
<dbReference type="AlphaFoldDB" id="A0A318KMH7"/>
<proteinExistence type="predicted"/>
<organism evidence="2 3">
    <name type="scientific">Dielma fastidiosa</name>
    <dbReference type="NCBI Taxonomy" id="1034346"/>
    <lineage>
        <taxon>Bacteria</taxon>
        <taxon>Bacillati</taxon>
        <taxon>Bacillota</taxon>
        <taxon>Erysipelotrichia</taxon>
        <taxon>Erysipelotrichales</taxon>
        <taxon>Erysipelotrichaceae</taxon>
        <taxon>Dielma</taxon>
    </lineage>
</organism>